<evidence type="ECO:0000256" key="3">
    <source>
        <dbReference type="ARBA" id="ARBA00022448"/>
    </source>
</evidence>
<keyword evidence="4" id="KW-0732">Signal</keyword>
<dbReference type="AlphaFoldDB" id="C6LGU3"/>
<dbReference type="Pfam" id="PF01497">
    <property type="entry name" value="Peripla_BP_2"/>
    <property type="match status" value="1"/>
</dbReference>
<dbReference type="PROSITE" id="PS50983">
    <property type="entry name" value="FE_B12_PBP"/>
    <property type="match status" value="1"/>
</dbReference>
<dbReference type="InterPro" id="IPR051313">
    <property type="entry name" value="Bact_iron-sidero_bind"/>
</dbReference>
<name>C6LGU3_9FIRM</name>
<dbReference type="GO" id="GO:0030288">
    <property type="term" value="C:outer membrane-bounded periplasmic space"/>
    <property type="evidence" value="ECO:0007669"/>
    <property type="project" value="TreeGrafter"/>
</dbReference>
<evidence type="ECO:0000313" key="7">
    <source>
        <dbReference type="Proteomes" id="UP000005561"/>
    </source>
</evidence>
<dbReference type="EMBL" id="ACCL02000012">
    <property type="protein sequence ID" value="EET60293.1"/>
    <property type="molecule type" value="Genomic_DNA"/>
</dbReference>
<keyword evidence="3" id="KW-0813">Transport</keyword>
<dbReference type="GO" id="GO:1901678">
    <property type="term" value="P:iron coordination entity transport"/>
    <property type="evidence" value="ECO:0007669"/>
    <property type="project" value="UniProtKB-ARBA"/>
</dbReference>
<gene>
    <name evidence="6" type="ORF">BRYFOR_07853</name>
</gene>
<dbReference type="PANTHER" id="PTHR30532">
    <property type="entry name" value="IRON III DICITRATE-BINDING PERIPLASMIC PROTEIN"/>
    <property type="match status" value="1"/>
</dbReference>
<feature type="domain" description="Fe/B12 periplasmic-binding" evidence="5">
    <location>
        <begin position="43"/>
        <end position="321"/>
    </location>
</feature>
<organism evidence="6 7">
    <name type="scientific">Marvinbryantia formatexigens DSM 14469</name>
    <dbReference type="NCBI Taxonomy" id="478749"/>
    <lineage>
        <taxon>Bacteria</taxon>
        <taxon>Bacillati</taxon>
        <taxon>Bacillota</taxon>
        <taxon>Clostridia</taxon>
        <taxon>Lachnospirales</taxon>
        <taxon>Lachnospiraceae</taxon>
        <taxon>Marvinbryantia</taxon>
    </lineage>
</organism>
<comment type="similarity">
    <text evidence="2">Belongs to the bacterial solute-binding protein 8 family.</text>
</comment>
<evidence type="ECO:0000256" key="2">
    <source>
        <dbReference type="ARBA" id="ARBA00008814"/>
    </source>
</evidence>
<evidence type="ECO:0000256" key="1">
    <source>
        <dbReference type="ARBA" id="ARBA00004196"/>
    </source>
</evidence>
<accession>C6LGU3</accession>
<dbReference type="Gene3D" id="3.40.50.1980">
    <property type="entry name" value="Nitrogenase molybdenum iron protein domain"/>
    <property type="match status" value="2"/>
</dbReference>
<comment type="subcellular location">
    <subcellularLocation>
        <location evidence="1">Cell envelope</location>
    </subcellularLocation>
</comment>
<dbReference type="PANTHER" id="PTHR30532:SF24">
    <property type="entry name" value="FERRIC ENTEROBACTIN-BINDING PERIPLASMIC PROTEIN FEPB"/>
    <property type="match status" value="1"/>
</dbReference>
<dbReference type="CDD" id="cd01146">
    <property type="entry name" value="FhuD"/>
    <property type="match status" value="1"/>
</dbReference>
<comment type="caution">
    <text evidence="6">The sequence shown here is derived from an EMBL/GenBank/DDBJ whole genome shotgun (WGS) entry which is preliminary data.</text>
</comment>
<evidence type="ECO:0000256" key="4">
    <source>
        <dbReference type="ARBA" id="ARBA00022729"/>
    </source>
</evidence>
<protein>
    <submittedName>
        <fullName evidence="6">Periplasmic binding protein</fullName>
    </submittedName>
</protein>
<proteinExistence type="inferred from homology"/>
<dbReference type="InterPro" id="IPR002491">
    <property type="entry name" value="ABC_transptr_periplasmic_BD"/>
</dbReference>
<sequence length="325" mass="34918">MAGICGVFLFAGNTVQAAEDAVQFPVTIEHALGETVIEEQPERVVTIGWGNLDVPLALGIAPVGVSKPTYGATDENGLFSWTNEAFTGLGVEEPNVFDDTDGLDFEAINNAQPDLILAVYSGISAEEYEQLSEIAPTVAYTTEAWATTWQDMTLDNAKALGKEAEAQTLVDDLEALIAEKTAEHPEIEGLTAAYCYFDTTNLGSFNVYMPKDPRASYLMDLGLELPEEIRALDDGSFFFMTISSENIDVLNNLDLIVTWGESDTLEALQADPLISQVPAVARGSVVFLSNDTSLIAASCTPTPLSIPATIDEYLEVISAAAEKVE</sequence>
<dbReference type="STRING" id="168384.SAMN05660368_00895"/>
<evidence type="ECO:0000259" key="5">
    <source>
        <dbReference type="PROSITE" id="PS50983"/>
    </source>
</evidence>
<keyword evidence="7" id="KW-1185">Reference proteome</keyword>
<reference evidence="6" key="1">
    <citation type="submission" date="2009-07" db="EMBL/GenBank/DDBJ databases">
        <authorList>
            <person name="Weinstock G."/>
            <person name="Sodergren E."/>
            <person name="Clifton S."/>
            <person name="Fulton L."/>
            <person name="Fulton B."/>
            <person name="Courtney L."/>
            <person name="Fronick C."/>
            <person name="Harrison M."/>
            <person name="Strong C."/>
            <person name="Farmer C."/>
            <person name="Delahaunty K."/>
            <person name="Markovic C."/>
            <person name="Hall O."/>
            <person name="Minx P."/>
            <person name="Tomlinson C."/>
            <person name="Mitreva M."/>
            <person name="Nelson J."/>
            <person name="Hou S."/>
            <person name="Wollam A."/>
            <person name="Pepin K.H."/>
            <person name="Johnson M."/>
            <person name="Bhonagiri V."/>
            <person name="Nash W.E."/>
            <person name="Warren W."/>
            <person name="Chinwalla A."/>
            <person name="Mardis E.R."/>
            <person name="Wilson R.K."/>
        </authorList>
    </citation>
    <scope>NUCLEOTIDE SEQUENCE [LARGE SCALE GENOMIC DNA]</scope>
    <source>
        <strain evidence="6">DSM 14469</strain>
    </source>
</reference>
<dbReference type="Proteomes" id="UP000005561">
    <property type="component" value="Unassembled WGS sequence"/>
</dbReference>
<dbReference type="SUPFAM" id="SSF53807">
    <property type="entry name" value="Helical backbone' metal receptor"/>
    <property type="match status" value="1"/>
</dbReference>
<evidence type="ECO:0000313" key="6">
    <source>
        <dbReference type="EMBL" id="EET60293.1"/>
    </source>
</evidence>
<dbReference type="eggNOG" id="COG0614">
    <property type="taxonomic scope" value="Bacteria"/>
</dbReference>